<dbReference type="RefSeq" id="WP_046966746.1">
    <property type="nucleotide sequence ID" value="NZ_CP017480.1"/>
</dbReference>
<dbReference type="OrthoDB" id="121974at2"/>
<name>A0A1L3EVY4_9GAMM</name>
<dbReference type="Gene3D" id="3.10.450.50">
    <property type="match status" value="1"/>
</dbReference>
<dbReference type="InterPro" id="IPR032710">
    <property type="entry name" value="NTF2-like_dom_sf"/>
</dbReference>
<feature type="domain" description="DUF4440" evidence="1">
    <location>
        <begin position="14"/>
        <end position="117"/>
    </location>
</feature>
<evidence type="ECO:0000259" key="1">
    <source>
        <dbReference type="Pfam" id="PF14534"/>
    </source>
</evidence>
<dbReference type="EMBL" id="CP017480">
    <property type="protein sequence ID" value="APG05226.1"/>
    <property type="molecule type" value="Genomic_DNA"/>
</dbReference>
<protein>
    <recommendedName>
        <fullName evidence="1">DUF4440 domain-containing protein</fullName>
    </recommendedName>
</protein>
<dbReference type="SUPFAM" id="SSF54427">
    <property type="entry name" value="NTF2-like"/>
    <property type="match status" value="1"/>
</dbReference>
<dbReference type="KEGG" id="lrz:BJI69_15855"/>
<evidence type="ECO:0000313" key="2">
    <source>
        <dbReference type="EMBL" id="APG05226.1"/>
    </source>
</evidence>
<evidence type="ECO:0000313" key="3">
    <source>
        <dbReference type="Proteomes" id="UP000182987"/>
    </source>
</evidence>
<gene>
    <name evidence="2" type="ORF">BJI69_15855</name>
</gene>
<organism evidence="2 3">
    <name type="scientific">Luteibacter rhizovicinus DSM 16549</name>
    <dbReference type="NCBI Taxonomy" id="1440763"/>
    <lineage>
        <taxon>Bacteria</taxon>
        <taxon>Pseudomonadati</taxon>
        <taxon>Pseudomonadota</taxon>
        <taxon>Gammaproteobacteria</taxon>
        <taxon>Lysobacterales</taxon>
        <taxon>Rhodanobacteraceae</taxon>
        <taxon>Luteibacter</taxon>
    </lineage>
</organism>
<dbReference type="Proteomes" id="UP000182987">
    <property type="component" value="Chromosome"/>
</dbReference>
<reference evidence="3" key="1">
    <citation type="submission" date="2016-09" db="EMBL/GenBank/DDBJ databases">
        <authorList>
            <person name="Lysoe E."/>
        </authorList>
    </citation>
    <scope>NUCLEOTIDE SEQUENCE [LARGE SCALE GENOMIC DNA]</scope>
    <source>
        <strain evidence="3">LJ96T</strain>
    </source>
</reference>
<proteinExistence type="predicted"/>
<dbReference type="AlphaFoldDB" id="A0A1L3EVY4"/>
<keyword evidence="3" id="KW-1185">Reference proteome</keyword>
<accession>A0A1L3EVY4</accession>
<dbReference type="InterPro" id="IPR027843">
    <property type="entry name" value="DUF4440"/>
</dbReference>
<dbReference type="STRING" id="1440763.BJI69_15855"/>
<dbReference type="Pfam" id="PF14534">
    <property type="entry name" value="DUF4440"/>
    <property type="match status" value="1"/>
</dbReference>
<sequence length="131" mass="14734">MTVDADDALLTTLATLERELHDPAGRRDVDRLRALLHPSFQEIGRSGYRIDLADVLRDLPTEGGNGTIVADGFQLHRPIDGMAILLYRSAHRSPSGVDSRHTLRSSTWIREGDAWRMVYHQGTPTERFDIV</sequence>